<feature type="transmembrane region" description="Helical" evidence="10">
    <location>
        <begin position="282"/>
        <end position="306"/>
    </location>
</feature>
<dbReference type="RefSeq" id="WP_045931225.1">
    <property type="nucleotide sequence ID" value="NZ_CAXOKM010000017.1"/>
</dbReference>
<dbReference type="PIRSF" id="PIRSF006603">
    <property type="entry name" value="DinF"/>
    <property type="match status" value="1"/>
</dbReference>
<keyword evidence="2" id="KW-0813">Transport</keyword>
<dbReference type="Proteomes" id="UP000245216">
    <property type="component" value="Unassembled WGS sequence"/>
</dbReference>
<keyword evidence="5 10" id="KW-0812">Transmembrane</keyword>
<dbReference type="STRING" id="511.UZ73_15045"/>
<feature type="transmembrane region" description="Helical" evidence="10">
    <location>
        <begin position="202"/>
        <end position="224"/>
    </location>
</feature>
<name>A0A2U2BES0_ALCFA</name>
<dbReference type="PANTHER" id="PTHR43298:SF2">
    <property type="entry name" value="FMN_FAD EXPORTER YEEO-RELATED"/>
    <property type="match status" value="1"/>
</dbReference>
<evidence type="ECO:0000313" key="11">
    <source>
        <dbReference type="EMBL" id="PWE12518.1"/>
    </source>
</evidence>
<evidence type="ECO:0000256" key="2">
    <source>
        <dbReference type="ARBA" id="ARBA00022448"/>
    </source>
</evidence>
<comment type="caution">
    <text evidence="11">The sequence shown here is derived from an EMBL/GenBank/DDBJ whole genome shotgun (WGS) entry which is preliminary data.</text>
</comment>
<keyword evidence="7" id="KW-0406">Ion transport</keyword>
<dbReference type="InterPro" id="IPR048279">
    <property type="entry name" value="MdtK-like"/>
</dbReference>
<evidence type="ECO:0000256" key="7">
    <source>
        <dbReference type="ARBA" id="ARBA00023065"/>
    </source>
</evidence>
<gene>
    <name evidence="11" type="ORF">DF183_19520</name>
</gene>
<reference evidence="11 12" key="2">
    <citation type="submission" date="2018-05" db="EMBL/GenBank/DDBJ databases">
        <authorList>
            <person name="Lanie J.A."/>
            <person name="Ng W.-L."/>
            <person name="Kazmierczak K.M."/>
            <person name="Andrzejewski T.M."/>
            <person name="Davidsen T.M."/>
            <person name="Wayne K.J."/>
            <person name="Tettelin H."/>
            <person name="Glass J.I."/>
            <person name="Rusch D."/>
            <person name="Podicherti R."/>
            <person name="Tsui H.-C.T."/>
            <person name="Winkler M.E."/>
        </authorList>
    </citation>
    <scope>NUCLEOTIDE SEQUENCE [LARGE SCALE GENOMIC DNA]</scope>
    <source>
        <strain evidence="11 12">YBY</strain>
    </source>
</reference>
<organism evidence="11 12">
    <name type="scientific">Alcaligenes faecalis</name>
    <dbReference type="NCBI Taxonomy" id="511"/>
    <lineage>
        <taxon>Bacteria</taxon>
        <taxon>Pseudomonadati</taxon>
        <taxon>Pseudomonadota</taxon>
        <taxon>Betaproteobacteria</taxon>
        <taxon>Burkholderiales</taxon>
        <taxon>Alcaligenaceae</taxon>
        <taxon>Alcaligenes</taxon>
    </lineage>
</organism>
<dbReference type="GO" id="GO:0042910">
    <property type="term" value="F:xenobiotic transmembrane transporter activity"/>
    <property type="evidence" value="ECO:0007669"/>
    <property type="project" value="InterPro"/>
</dbReference>
<feature type="transmembrane region" description="Helical" evidence="10">
    <location>
        <begin position="366"/>
        <end position="383"/>
    </location>
</feature>
<reference evidence="11 12" key="1">
    <citation type="submission" date="2018-05" db="EMBL/GenBank/DDBJ databases">
        <title>Genome Sequence of an Efficient Indole-Degrading Bacterium, Alcaligenes sp.YBY.</title>
        <authorList>
            <person name="Yang B."/>
        </authorList>
    </citation>
    <scope>NUCLEOTIDE SEQUENCE [LARGE SCALE GENOMIC DNA]</scope>
    <source>
        <strain evidence="11 12">YBY</strain>
    </source>
</reference>
<feature type="transmembrane region" description="Helical" evidence="10">
    <location>
        <begin position="249"/>
        <end position="270"/>
    </location>
</feature>
<dbReference type="NCBIfam" id="TIGR00797">
    <property type="entry name" value="matE"/>
    <property type="match status" value="1"/>
</dbReference>
<accession>A0A2U2BES0</accession>
<dbReference type="GO" id="GO:0006811">
    <property type="term" value="P:monoatomic ion transport"/>
    <property type="evidence" value="ECO:0007669"/>
    <property type="project" value="UniProtKB-KW"/>
</dbReference>
<feature type="transmembrane region" description="Helical" evidence="10">
    <location>
        <begin position="404"/>
        <end position="426"/>
    </location>
</feature>
<keyword evidence="3" id="KW-0050">Antiport</keyword>
<dbReference type="GO" id="GO:0005886">
    <property type="term" value="C:plasma membrane"/>
    <property type="evidence" value="ECO:0007669"/>
    <property type="project" value="UniProtKB-SubCell"/>
</dbReference>
<dbReference type="GO" id="GO:0015297">
    <property type="term" value="F:antiporter activity"/>
    <property type="evidence" value="ECO:0007669"/>
    <property type="project" value="UniProtKB-KW"/>
</dbReference>
<protein>
    <recommendedName>
        <fullName evidence="9">Multidrug-efflux transporter</fullName>
    </recommendedName>
</protein>
<evidence type="ECO:0000256" key="3">
    <source>
        <dbReference type="ARBA" id="ARBA00022449"/>
    </source>
</evidence>
<evidence type="ECO:0000313" key="12">
    <source>
        <dbReference type="Proteomes" id="UP000245216"/>
    </source>
</evidence>
<dbReference type="CDD" id="cd13131">
    <property type="entry name" value="MATE_NorM_like"/>
    <property type="match status" value="1"/>
</dbReference>
<dbReference type="AlphaFoldDB" id="A0A2U2BES0"/>
<dbReference type="KEGG" id="afa:UZ73_15045"/>
<evidence type="ECO:0000256" key="1">
    <source>
        <dbReference type="ARBA" id="ARBA00004429"/>
    </source>
</evidence>
<feature type="transmembrane region" description="Helical" evidence="10">
    <location>
        <begin position="327"/>
        <end position="346"/>
    </location>
</feature>
<feature type="transmembrane region" description="Helical" evidence="10">
    <location>
        <begin position="28"/>
        <end position="46"/>
    </location>
</feature>
<evidence type="ECO:0000256" key="6">
    <source>
        <dbReference type="ARBA" id="ARBA00022989"/>
    </source>
</evidence>
<dbReference type="InterPro" id="IPR050222">
    <property type="entry name" value="MATE_MdtK"/>
</dbReference>
<evidence type="ECO:0000256" key="10">
    <source>
        <dbReference type="SAM" id="Phobius"/>
    </source>
</evidence>
<evidence type="ECO:0000256" key="4">
    <source>
        <dbReference type="ARBA" id="ARBA00022475"/>
    </source>
</evidence>
<feature type="transmembrane region" description="Helical" evidence="10">
    <location>
        <begin position="432"/>
        <end position="453"/>
    </location>
</feature>
<keyword evidence="4" id="KW-1003">Cell membrane</keyword>
<dbReference type="Pfam" id="PF01554">
    <property type="entry name" value="MatE"/>
    <property type="match status" value="2"/>
</dbReference>
<keyword evidence="6 10" id="KW-1133">Transmembrane helix</keyword>
<feature type="transmembrane region" description="Helical" evidence="10">
    <location>
        <begin position="139"/>
        <end position="158"/>
    </location>
</feature>
<dbReference type="PANTHER" id="PTHR43298">
    <property type="entry name" value="MULTIDRUG RESISTANCE PROTEIN NORM-RELATED"/>
    <property type="match status" value="1"/>
</dbReference>
<evidence type="ECO:0000256" key="9">
    <source>
        <dbReference type="ARBA" id="ARBA00031636"/>
    </source>
</evidence>
<dbReference type="GeneID" id="29370342"/>
<dbReference type="EMBL" id="QEXO01000006">
    <property type="protein sequence ID" value="PWE12518.1"/>
    <property type="molecule type" value="Genomic_DNA"/>
</dbReference>
<evidence type="ECO:0000256" key="5">
    <source>
        <dbReference type="ARBA" id="ARBA00022692"/>
    </source>
</evidence>
<sequence>MFAKSQTTGPSQLWLAELQSSLRLGGPLILTNLAQVSLLATNLIYMGRLGPDELAAGSLSASLYQAFMIFSMGLVSAVVPMLATTLGRRLRNVRESQQIIRHGFLTALLITLPAWMVLWNAEHILLAMGQDPVVAARSVTYMHTLQWALLPYLGYIVLRSFLAAMEKPGWTLAVAITAIGINAILGWLLVFGNLGMPAMGLAGAGLATTLSSIFMFAALSWVVLRDPRFRRYYLFNDAWQWSLKRLWKMWALGIPIAITFTLETLVFYAAVMMMGVLGQSDLAAHAIAMQICSVSYMIPLGFSQVATIRVGLAAGRVDPLGARRAGWISYILGVGFMGLAALVFWFAPLTLIGLFLDLDVPENQAVIQLAITFLALAALFQISDGAQAVAAGMLRGLHDTRIPMLLALLGYWVLGVPTGSLLAFQFNMGGTGIWIGLVTGLSVVAVLMTLRWMRASTRLGRKRPAQAA</sequence>
<proteinExistence type="predicted"/>
<keyword evidence="8 10" id="KW-0472">Membrane</keyword>
<comment type="subcellular location">
    <subcellularLocation>
        <location evidence="1">Cell inner membrane</location>
        <topology evidence="1">Multi-pass membrane protein</topology>
    </subcellularLocation>
</comment>
<evidence type="ECO:0000256" key="8">
    <source>
        <dbReference type="ARBA" id="ARBA00023136"/>
    </source>
</evidence>
<feature type="transmembrane region" description="Helical" evidence="10">
    <location>
        <begin position="99"/>
        <end position="119"/>
    </location>
</feature>
<dbReference type="InterPro" id="IPR002528">
    <property type="entry name" value="MATE_fam"/>
</dbReference>
<feature type="transmembrane region" description="Helical" evidence="10">
    <location>
        <begin position="66"/>
        <end position="87"/>
    </location>
</feature>
<feature type="transmembrane region" description="Helical" evidence="10">
    <location>
        <begin position="170"/>
        <end position="190"/>
    </location>
</feature>